<dbReference type="InterPro" id="IPR028784">
    <property type="entry name" value="BBS1"/>
</dbReference>
<keyword evidence="1" id="KW-0812">Transmembrane</keyword>
<dbReference type="GO" id="GO:0061512">
    <property type="term" value="P:protein localization to cilium"/>
    <property type="evidence" value="ECO:0007669"/>
    <property type="project" value="TreeGrafter"/>
</dbReference>
<dbReference type="PANTHER" id="PTHR20870">
    <property type="entry name" value="BARDET-BIEDL SYNDROME 1 PROTEIN"/>
    <property type="match status" value="1"/>
</dbReference>
<accession>A0A812BW15</accession>
<dbReference type="SUPFAM" id="SSF50978">
    <property type="entry name" value="WD40 repeat-like"/>
    <property type="match status" value="1"/>
</dbReference>
<evidence type="ECO:0000313" key="4">
    <source>
        <dbReference type="EMBL" id="CAE1241361.1"/>
    </source>
</evidence>
<feature type="domain" description="Bardet-Biedl syndrome 1 N-terminal" evidence="2">
    <location>
        <begin position="21"/>
        <end position="159"/>
    </location>
</feature>
<feature type="transmembrane region" description="Helical" evidence="1">
    <location>
        <begin position="199"/>
        <end position="220"/>
    </location>
</feature>
<dbReference type="GO" id="GO:0005813">
    <property type="term" value="C:centrosome"/>
    <property type="evidence" value="ECO:0007669"/>
    <property type="project" value="TreeGrafter"/>
</dbReference>
<feature type="transmembrane region" description="Helical" evidence="1">
    <location>
        <begin position="291"/>
        <end position="316"/>
    </location>
</feature>
<dbReference type="GO" id="GO:0005113">
    <property type="term" value="F:patched binding"/>
    <property type="evidence" value="ECO:0007669"/>
    <property type="project" value="TreeGrafter"/>
</dbReference>
<evidence type="ECO:0000259" key="3">
    <source>
        <dbReference type="Pfam" id="PF23304"/>
    </source>
</evidence>
<proteinExistence type="predicted"/>
<evidence type="ECO:0000256" key="1">
    <source>
        <dbReference type="SAM" id="Phobius"/>
    </source>
</evidence>
<dbReference type="Pfam" id="PF14779">
    <property type="entry name" value="BBS1"/>
    <property type="match status" value="2"/>
</dbReference>
<evidence type="ECO:0000259" key="2">
    <source>
        <dbReference type="Pfam" id="PF14779"/>
    </source>
</evidence>
<feature type="transmembrane region" description="Helical" evidence="1">
    <location>
        <begin position="322"/>
        <end position="342"/>
    </location>
</feature>
<keyword evidence="1" id="KW-1133">Transmembrane helix</keyword>
<dbReference type="InterPro" id="IPR036322">
    <property type="entry name" value="WD40_repeat_dom_sf"/>
</dbReference>
<dbReference type="GO" id="GO:0005930">
    <property type="term" value="C:axoneme"/>
    <property type="evidence" value="ECO:0007669"/>
    <property type="project" value="TreeGrafter"/>
</dbReference>
<gene>
    <name evidence="4" type="ORF">SPHA_22792</name>
</gene>
<protein>
    <submittedName>
        <fullName evidence="4">BBS1</fullName>
    </submittedName>
</protein>
<dbReference type="GO" id="GO:0034464">
    <property type="term" value="C:BBSome"/>
    <property type="evidence" value="ECO:0007669"/>
    <property type="project" value="InterPro"/>
</dbReference>
<sequence length="778" mass="88484">MSFFYSSESDCTMKIDEKSKWLDAHHDNLASLYTFTQCIALSDIHADGNWKLVIGDLGTDNFSSKLKVFQGVNLMHESSLQDLPNGVISFYMDTHEPRTPAIAVCSGPFIYVYKNLRPYYKFSMPTLEINVTEQELWAQVKDGKINSFTLRESLQGLKLLTKVLIYTSRPESLLIIMTLLFPCIYILNLFLPPFLFPRFFLPLFSISFFPSSFSISSFPSSSFSISSFPSSSFSISSFSSSSFFYFLFSFFLFSLFPLFLLLFLFPLFLLLFLFPLFLLPLFSFLFSLSSFLYFLFSFFFFLFLLFLLLFLFPLFLLPLFSISSFPSSSFFYFLFSFFLFPFKNEGVQLTVRSFKITQVNPSETALLDAYVETFKDFPLKKQPVITCMGTLKKSSTDDDAISCLIIGTENCCIYVLDSAAFTVLKTMTLPSVPVFINVSGMYDVEYRIIATCRDGKIYTFKRVNTTPKHCIELSSQPVGLVRINKTIVVGCMDETLQCVSDKGKRLWSIKLPASIMSMELLDYTAKGISAILVALSDSTVHMYQDKHLVDIIQTPDVINALKFGRFGREEGNLILTTRGGGLIVKILRRHADFEIKDISLGPPASQNTKLNIPKKTKLFVSQSVRERENPVAMFRTFQRDLSLFRLNTARQFAQILENNSSPISSDPKEPLKISALVQGIGPIFKLMVTIQNTSLINPSMNLFIIFEFNNKLYSVRKPRIPIPFLVPGLNYVFDTLVECKTDKGISDDIKVLVFREGQFCPLLTAVISMPVSEIFVKE</sequence>
<dbReference type="GO" id="GO:0005119">
    <property type="term" value="F:smoothened binding"/>
    <property type="evidence" value="ECO:0007669"/>
    <property type="project" value="TreeGrafter"/>
</dbReference>
<dbReference type="GO" id="GO:1905515">
    <property type="term" value="P:non-motile cilium assembly"/>
    <property type="evidence" value="ECO:0007669"/>
    <property type="project" value="InterPro"/>
</dbReference>
<keyword evidence="5" id="KW-1185">Reference proteome</keyword>
<dbReference type="InterPro" id="IPR056419">
    <property type="entry name" value="GAE_BBS1"/>
</dbReference>
<name>A0A812BW15_ACAPH</name>
<dbReference type="AlphaFoldDB" id="A0A812BW15"/>
<comment type="caution">
    <text evidence="4">The sequence shown here is derived from an EMBL/GenBank/DDBJ whole genome shotgun (WGS) entry which is preliminary data.</text>
</comment>
<feature type="domain" description="Bardet-Biedl syndrome 1 N-terminal" evidence="2">
    <location>
        <begin position="343"/>
        <end position="461"/>
    </location>
</feature>
<dbReference type="Pfam" id="PF23304">
    <property type="entry name" value="GAE_BBS1"/>
    <property type="match status" value="1"/>
</dbReference>
<evidence type="ECO:0000313" key="5">
    <source>
        <dbReference type="Proteomes" id="UP000597762"/>
    </source>
</evidence>
<organism evidence="4 5">
    <name type="scientific">Acanthosepion pharaonis</name>
    <name type="common">Pharaoh cuttlefish</name>
    <name type="synonym">Sepia pharaonis</name>
    <dbReference type="NCBI Taxonomy" id="158019"/>
    <lineage>
        <taxon>Eukaryota</taxon>
        <taxon>Metazoa</taxon>
        <taxon>Spiralia</taxon>
        <taxon>Lophotrochozoa</taxon>
        <taxon>Mollusca</taxon>
        <taxon>Cephalopoda</taxon>
        <taxon>Coleoidea</taxon>
        <taxon>Decapodiformes</taxon>
        <taxon>Sepiida</taxon>
        <taxon>Sepiina</taxon>
        <taxon>Sepiidae</taxon>
        <taxon>Acanthosepion</taxon>
    </lineage>
</organism>
<feature type="transmembrane region" description="Helical" evidence="1">
    <location>
        <begin position="259"/>
        <end position="279"/>
    </location>
</feature>
<reference evidence="4" key="1">
    <citation type="submission" date="2021-01" db="EMBL/GenBank/DDBJ databases">
        <authorList>
            <person name="Li R."/>
            <person name="Bekaert M."/>
        </authorList>
    </citation>
    <scope>NUCLEOTIDE SEQUENCE</scope>
    <source>
        <strain evidence="4">Farmed</strain>
    </source>
</reference>
<feature type="domain" description="Bardet-Biedl syndrome 1 protein GAE" evidence="3">
    <location>
        <begin position="671"/>
        <end position="773"/>
    </location>
</feature>
<feature type="transmembrane region" description="Helical" evidence="1">
    <location>
        <begin position="172"/>
        <end position="193"/>
    </location>
</feature>
<keyword evidence="1" id="KW-0472">Membrane</keyword>
<dbReference type="EMBL" id="CAHIKZ030000845">
    <property type="protein sequence ID" value="CAE1241361.1"/>
    <property type="molecule type" value="Genomic_DNA"/>
</dbReference>
<dbReference type="PANTHER" id="PTHR20870:SF0">
    <property type="entry name" value="BARDET-BIEDL SYNDROME 1 PROTEIN"/>
    <property type="match status" value="1"/>
</dbReference>
<dbReference type="Proteomes" id="UP000597762">
    <property type="component" value="Unassembled WGS sequence"/>
</dbReference>
<dbReference type="OrthoDB" id="10259809at2759"/>
<dbReference type="InterPro" id="IPR032728">
    <property type="entry name" value="BBS1_N"/>
</dbReference>